<evidence type="ECO:0000256" key="1">
    <source>
        <dbReference type="SAM" id="MobiDB-lite"/>
    </source>
</evidence>
<dbReference type="AlphaFoldDB" id="W1P067"/>
<dbReference type="eggNOG" id="ENOG502RP0M">
    <property type="taxonomic scope" value="Eukaryota"/>
</dbReference>
<accession>W1P067</accession>
<feature type="compositionally biased region" description="Low complexity" evidence="1">
    <location>
        <begin position="50"/>
        <end position="62"/>
    </location>
</feature>
<sequence>MIMRCQRHPSNPGAVGVCAQCLRERLLALLAAVSAANGTTDPDVKGAWHSTSSSSAASGSSARHLPSPFPKSVSPYISRPVKERDHRLFYSTPQLHHPPNSNPKPRKFSILSSIFGPKPQISKVSFSETRVSVSESRVSGSSSSSTWFSSLFRKKSRLFSAECGGEVAAPPIRRRRRRNRGLSPAEKGREEEEDFPESTRESGYLSDSMVDSAFQGKKVEEVVVSRPRRRAAPAPPLHGSSGFAFCLSPLMRPSPKHRYGGGGGDQVGWDMAHSGELRNKYLCSSSSSFVNRSRKLADMGRFP</sequence>
<reference evidence="3" key="1">
    <citation type="journal article" date="2013" name="Science">
        <title>The Amborella genome and the evolution of flowering plants.</title>
        <authorList>
            <consortium name="Amborella Genome Project"/>
        </authorList>
    </citation>
    <scope>NUCLEOTIDE SEQUENCE [LARGE SCALE GENOMIC DNA]</scope>
</reference>
<keyword evidence="3" id="KW-1185">Reference proteome</keyword>
<organism evidence="2 3">
    <name type="scientific">Amborella trichopoda</name>
    <dbReference type="NCBI Taxonomy" id="13333"/>
    <lineage>
        <taxon>Eukaryota</taxon>
        <taxon>Viridiplantae</taxon>
        <taxon>Streptophyta</taxon>
        <taxon>Embryophyta</taxon>
        <taxon>Tracheophyta</taxon>
        <taxon>Spermatophyta</taxon>
        <taxon>Magnoliopsida</taxon>
        <taxon>Amborellales</taxon>
        <taxon>Amborellaceae</taxon>
        <taxon>Amborella</taxon>
    </lineage>
</organism>
<dbReference type="OrthoDB" id="688025at2759"/>
<feature type="region of interest" description="Disordered" evidence="1">
    <location>
        <begin position="40"/>
        <end position="77"/>
    </location>
</feature>
<dbReference type="HOGENOM" id="CLU_070434_0_0_1"/>
<dbReference type="Gramene" id="ERN01024">
    <property type="protein sequence ID" value="ERN01024"/>
    <property type="gene ID" value="AMTR_s00002p00136480"/>
</dbReference>
<proteinExistence type="predicted"/>
<dbReference type="Proteomes" id="UP000017836">
    <property type="component" value="Unassembled WGS sequence"/>
</dbReference>
<evidence type="ECO:0000313" key="2">
    <source>
        <dbReference type="EMBL" id="ERN01024.1"/>
    </source>
</evidence>
<gene>
    <name evidence="2" type="ORF">AMTR_s00002p00136480</name>
</gene>
<dbReference type="Pfam" id="PF05340">
    <property type="entry name" value="DUF740"/>
    <property type="match status" value="1"/>
</dbReference>
<dbReference type="InterPro" id="IPR008004">
    <property type="entry name" value="OCTOPUS-like"/>
</dbReference>
<name>W1P067_AMBTC</name>
<dbReference type="PANTHER" id="PTHR35486:SF1">
    <property type="entry name" value="OS02G0689500 PROTEIN"/>
    <property type="match status" value="1"/>
</dbReference>
<evidence type="ECO:0000313" key="3">
    <source>
        <dbReference type="Proteomes" id="UP000017836"/>
    </source>
</evidence>
<feature type="region of interest" description="Disordered" evidence="1">
    <location>
        <begin position="172"/>
        <end position="207"/>
    </location>
</feature>
<dbReference type="OMA" id="ATWIHHQ"/>
<dbReference type="PANTHER" id="PTHR35486">
    <property type="entry name" value="EXPRESSED PROTEIN"/>
    <property type="match status" value="1"/>
</dbReference>
<dbReference type="EMBL" id="KI394767">
    <property type="protein sequence ID" value="ERN01024.1"/>
    <property type="molecule type" value="Genomic_DNA"/>
</dbReference>
<protein>
    <submittedName>
        <fullName evidence="2">Uncharacterized protein</fullName>
    </submittedName>
</protein>